<dbReference type="Pfam" id="PF14253">
    <property type="entry name" value="AbiH"/>
    <property type="match status" value="1"/>
</dbReference>
<evidence type="ECO:0008006" key="3">
    <source>
        <dbReference type="Google" id="ProtNLM"/>
    </source>
</evidence>
<dbReference type="InterPro" id="IPR025935">
    <property type="entry name" value="AbiH"/>
</dbReference>
<dbReference type="AlphaFoldDB" id="A0A086ZWF3"/>
<name>A0A086ZWF3_9BIFI</name>
<evidence type="ECO:0000313" key="2">
    <source>
        <dbReference type="Proteomes" id="UP000029108"/>
    </source>
</evidence>
<dbReference type="Proteomes" id="UP000029108">
    <property type="component" value="Unassembled WGS sequence"/>
</dbReference>
<accession>A0A086ZWF3</accession>
<dbReference type="eggNOG" id="ENOG5032TR0">
    <property type="taxonomic scope" value="Bacteria"/>
</dbReference>
<comment type="caution">
    <text evidence="1">The sequence shown here is derived from an EMBL/GenBank/DDBJ whole genome shotgun (WGS) entry which is preliminary data.</text>
</comment>
<evidence type="ECO:0000313" key="1">
    <source>
        <dbReference type="EMBL" id="KFI50853.1"/>
    </source>
</evidence>
<sequence length="395" mass="45376">MSRIGSQIIILGNGFDKQCGVPSAFSDYFFDRFKSSEKFLSNLESKKNFDIHSLWNVFLASNKENGKNNWSDVEGTIRKWILSSEGLETIFQASTENVKPIAQHLKHLFDELQLSDKGKSGFPSFHPWPDACQDEKSYDESVRAFCNEWRFALLDEQDKFEKDFTSYMNKFLNEHTEKYNKSADYLFERIVNAGGCHEGSCLVISFNYTRPMSPGIDRLINEGDWCNVHGVLDQGNIIIGIDSDGLLGSTNLQSDDVIRFTKTYRLLTRQIRLHDYAPFTKVLDNGQNVTAIKFYGHSLSMSDYSYFKIIFDCVDLANSNVQLFFCHPDESKWFGSLLFPAIRLIGRYGDDLSDKRKGSNLLQWLMLENRIHFTPIDLENQPIISTSNEQEQIPS</sequence>
<keyword evidence="2" id="KW-1185">Reference proteome</keyword>
<organism evidence="1 2">
    <name type="scientific">Bifidobacterium biavatii DSM 23969</name>
    <dbReference type="NCBI Taxonomy" id="1437608"/>
    <lineage>
        <taxon>Bacteria</taxon>
        <taxon>Bacillati</taxon>
        <taxon>Actinomycetota</taxon>
        <taxon>Actinomycetes</taxon>
        <taxon>Bifidobacteriales</taxon>
        <taxon>Bifidobacteriaceae</taxon>
        <taxon>Bifidobacterium</taxon>
    </lineage>
</organism>
<reference evidence="1 2" key="1">
    <citation type="submission" date="2014-03" db="EMBL/GenBank/DDBJ databases">
        <title>Genomics of Bifidobacteria.</title>
        <authorList>
            <person name="Ventura M."/>
            <person name="Milani C."/>
            <person name="Lugli G.A."/>
        </authorList>
    </citation>
    <scope>NUCLEOTIDE SEQUENCE [LARGE SCALE GENOMIC DNA]</scope>
    <source>
        <strain evidence="1 2">DSM 23969</strain>
    </source>
</reference>
<dbReference type="EMBL" id="JGYN01000012">
    <property type="protein sequence ID" value="KFI50853.1"/>
    <property type="molecule type" value="Genomic_DNA"/>
</dbReference>
<protein>
    <recommendedName>
        <fullName evidence="3">Bacteriophage abortive infection AbiH</fullName>
    </recommendedName>
</protein>
<proteinExistence type="predicted"/>
<gene>
    <name evidence="1" type="ORF">BBIA_2362</name>
</gene>
<dbReference type="STRING" id="1437608.GCA_000771645_02365"/>